<dbReference type="AlphaFoldDB" id="A0A210RWJ6"/>
<evidence type="ECO:0000256" key="1">
    <source>
        <dbReference type="SAM" id="Phobius"/>
    </source>
</evidence>
<dbReference type="EMBL" id="NAIA01000003">
    <property type="protein sequence ID" value="OWF65372.1"/>
    <property type="molecule type" value="Genomic_DNA"/>
</dbReference>
<feature type="transmembrane region" description="Helical" evidence="1">
    <location>
        <begin position="12"/>
        <end position="32"/>
    </location>
</feature>
<keyword evidence="1" id="KW-1133">Transmembrane helix</keyword>
<keyword evidence="1" id="KW-0472">Membrane</keyword>
<sequence>MSNTKNKFHFWRFIPYLLASIIGFGYGFKFGYEISGTGLAVLTGIVTALICNFMMEYVVHKISGPR</sequence>
<accession>A0A210RWJ6</accession>
<keyword evidence="1" id="KW-0812">Transmembrane</keyword>
<evidence type="ECO:0000313" key="2">
    <source>
        <dbReference type="EMBL" id="OWF65372.1"/>
    </source>
</evidence>
<keyword evidence="3" id="KW-1185">Reference proteome</keyword>
<organism evidence="2 3">
    <name type="scientific">Polynucleobacter hirudinilacicola</name>
    <dbReference type="NCBI Taxonomy" id="1743166"/>
    <lineage>
        <taxon>Bacteria</taxon>
        <taxon>Pseudomonadati</taxon>
        <taxon>Pseudomonadota</taxon>
        <taxon>Betaproteobacteria</taxon>
        <taxon>Burkholderiales</taxon>
        <taxon>Burkholderiaceae</taxon>
        <taxon>Polynucleobacter</taxon>
    </lineage>
</organism>
<comment type="caution">
    <text evidence="2">The sequence shown here is derived from an EMBL/GenBank/DDBJ whole genome shotgun (WGS) entry which is preliminary data.</text>
</comment>
<feature type="transmembrane region" description="Helical" evidence="1">
    <location>
        <begin position="38"/>
        <end position="59"/>
    </location>
</feature>
<dbReference type="Proteomes" id="UP000196880">
    <property type="component" value="Unassembled WGS sequence"/>
</dbReference>
<reference evidence="2 3" key="1">
    <citation type="submission" date="2017-03" db="EMBL/GenBank/DDBJ databases">
        <title>New species Polynucleobacter sp. MWH-EgelM1-30-B4.</title>
        <authorList>
            <person name="Hahn M.W."/>
        </authorList>
    </citation>
    <scope>NUCLEOTIDE SEQUENCE [LARGE SCALE GENOMIC DNA]</scope>
    <source>
        <strain evidence="2 3">MWH-EgelM1-30-B4</strain>
    </source>
</reference>
<name>A0A210RWJ6_9BURK</name>
<dbReference type="OrthoDB" id="9901606at2"/>
<dbReference type="RefSeq" id="WP_087909601.1">
    <property type="nucleotide sequence ID" value="NZ_NAIA01000003.1"/>
</dbReference>
<protein>
    <submittedName>
        <fullName evidence="2">Uncharacterized protein</fullName>
    </submittedName>
</protein>
<proteinExistence type="predicted"/>
<gene>
    <name evidence="2" type="ORF">B6A14_06105</name>
</gene>
<evidence type="ECO:0000313" key="3">
    <source>
        <dbReference type="Proteomes" id="UP000196880"/>
    </source>
</evidence>